<evidence type="ECO:0000313" key="2">
    <source>
        <dbReference type="Proteomes" id="UP001201163"/>
    </source>
</evidence>
<sequence>MSTRNRGEVLSDDEIVTQLRQTISEICESPSTEVAVLRLMEEFHFDMEVVMTDLAEQGLNVSFSDVKYEDIASFVGLDYVLQFTDVTLFDLRRSRISTTLFRDIVRDMDVLLIPYGNLRQHSNEETRSRFFAPIVNRLTALFGSWIRNTSEPLMSDRITKRGRVECYFKTFNAAVSVVLVEATWNIEDGKERLNAIAQVIAESCNWNNRKDSFKIPVHGILCDGCSFQSFTFDGNVTPSKLTMGTFPESTFRGLKLVDFSSKPTARPFIHSLRPICETIFSSLLLTFIASVKAFRDRFASQQKSLDGWDRALKFAEEALEMPQTAEELRQENSTDTAGAMAGAAIEALKLSTDEVPISRKYISPPLMDGWDDDEVRKV</sequence>
<comment type="caution">
    <text evidence="1">The sequence shown here is derived from an EMBL/GenBank/DDBJ whole genome shotgun (WGS) entry which is preliminary data.</text>
</comment>
<name>A0AAD4QA83_9AGAM</name>
<protein>
    <submittedName>
        <fullName evidence="1">Uncharacterized protein</fullName>
    </submittedName>
</protein>
<keyword evidence="2" id="KW-1185">Reference proteome</keyword>
<accession>A0AAD4QA83</accession>
<proteinExistence type="predicted"/>
<evidence type="ECO:0000313" key="1">
    <source>
        <dbReference type="EMBL" id="KAH8990466.1"/>
    </source>
</evidence>
<dbReference type="Proteomes" id="UP001201163">
    <property type="component" value="Unassembled WGS sequence"/>
</dbReference>
<dbReference type="AlphaFoldDB" id="A0AAD4QA83"/>
<gene>
    <name evidence="1" type="ORF">EDB92DRAFT_1946428</name>
</gene>
<organism evidence="1 2">
    <name type="scientific">Lactarius akahatsu</name>
    <dbReference type="NCBI Taxonomy" id="416441"/>
    <lineage>
        <taxon>Eukaryota</taxon>
        <taxon>Fungi</taxon>
        <taxon>Dikarya</taxon>
        <taxon>Basidiomycota</taxon>
        <taxon>Agaricomycotina</taxon>
        <taxon>Agaricomycetes</taxon>
        <taxon>Russulales</taxon>
        <taxon>Russulaceae</taxon>
        <taxon>Lactarius</taxon>
    </lineage>
</organism>
<reference evidence="1" key="1">
    <citation type="submission" date="2022-01" db="EMBL/GenBank/DDBJ databases">
        <title>Comparative genomics reveals a dynamic genome evolution in the ectomycorrhizal milk-cap (Lactarius) mushrooms.</title>
        <authorList>
            <consortium name="DOE Joint Genome Institute"/>
            <person name="Lebreton A."/>
            <person name="Tang N."/>
            <person name="Kuo A."/>
            <person name="LaButti K."/>
            <person name="Drula E."/>
            <person name="Barry K."/>
            <person name="Clum A."/>
            <person name="Lipzen A."/>
            <person name="Mousain D."/>
            <person name="Ng V."/>
            <person name="Wang R."/>
            <person name="Wang X."/>
            <person name="Dai Y."/>
            <person name="Henrissat B."/>
            <person name="Grigoriev I.V."/>
            <person name="Guerin-Laguette A."/>
            <person name="Yu F."/>
            <person name="Martin F.M."/>
        </authorList>
    </citation>
    <scope>NUCLEOTIDE SEQUENCE</scope>
    <source>
        <strain evidence="1">QP</strain>
    </source>
</reference>
<dbReference type="EMBL" id="JAKELL010000030">
    <property type="protein sequence ID" value="KAH8990466.1"/>
    <property type="molecule type" value="Genomic_DNA"/>
</dbReference>